<evidence type="ECO:0000256" key="1">
    <source>
        <dbReference type="ARBA" id="ARBA00004141"/>
    </source>
</evidence>
<dbReference type="PANTHER" id="PTHR31310:SF16">
    <property type="entry name" value="INOSITOLPHOSPHOTRANSFERASE AUR1_IPT1 DOMAIN-CONTAINING PROTEIN"/>
    <property type="match status" value="1"/>
</dbReference>
<sequence>MGLRNAVEPVAIAAIFTAGTIINRRKTPKSANRHGVRSPLLEEDPEDQAVQHACSDGEDDDGIMIKKPTLQTRVLAWFPFLLEIWYWLLIYWIYQGLRALSATLIRDHALIFSRAEHHGIQILALERIAHIAIEHDVQRFVLDRAPWLIPYLACVYYSHIVLGVVFFVYCYTFLPTARYQQIRRTLALENVIAFIILTSWRCTPPRLLPEKYGFVDVLNGNGNNPGGSWTHNRFQLTIAAMPSLHFGNAVLIAFCLVSFSPHRPLRFLAPLWPLLMGFTIIATANHYILDAVAGVCTITAAYRSNRVMLALLPVERTFFKLLRLEKPGEVPSKE</sequence>
<evidence type="ECO:0000313" key="8">
    <source>
        <dbReference type="Proteomes" id="UP000184188"/>
    </source>
</evidence>
<feature type="transmembrane region" description="Helical" evidence="5">
    <location>
        <begin position="186"/>
        <end position="203"/>
    </location>
</feature>
<evidence type="ECO:0000256" key="4">
    <source>
        <dbReference type="ARBA" id="ARBA00023136"/>
    </source>
</evidence>
<evidence type="ECO:0000256" key="2">
    <source>
        <dbReference type="ARBA" id="ARBA00022692"/>
    </source>
</evidence>
<keyword evidence="4 5" id="KW-0472">Membrane</keyword>
<gene>
    <name evidence="7" type="ORF">ASPZODRAFT_134312</name>
</gene>
<evidence type="ECO:0000313" key="7">
    <source>
        <dbReference type="EMBL" id="OJJ44898.1"/>
    </source>
</evidence>
<feature type="transmembrane region" description="Helical" evidence="5">
    <location>
        <begin position="74"/>
        <end position="94"/>
    </location>
</feature>
<accession>A0A1L9SCQ3</accession>
<feature type="transmembrane region" description="Helical" evidence="5">
    <location>
        <begin position="234"/>
        <end position="259"/>
    </location>
</feature>
<protein>
    <recommendedName>
        <fullName evidence="6">Inositolphosphotransferase Aur1/Ipt1 domain-containing protein</fullName>
    </recommendedName>
</protein>
<keyword evidence="8" id="KW-1185">Reference proteome</keyword>
<feature type="domain" description="Inositolphosphotransferase Aur1/Ipt1" evidence="6">
    <location>
        <begin position="121"/>
        <end position="302"/>
    </location>
</feature>
<evidence type="ECO:0000256" key="3">
    <source>
        <dbReference type="ARBA" id="ARBA00022989"/>
    </source>
</evidence>
<organism evidence="7 8">
    <name type="scientific">Penicilliopsis zonata CBS 506.65</name>
    <dbReference type="NCBI Taxonomy" id="1073090"/>
    <lineage>
        <taxon>Eukaryota</taxon>
        <taxon>Fungi</taxon>
        <taxon>Dikarya</taxon>
        <taxon>Ascomycota</taxon>
        <taxon>Pezizomycotina</taxon>
        <taxon>Eurotiomycetes</taxon>
        <taxon>Eurotiomycetidae</taxon>
        <taxon>Eurotiales</taxon>
        <taxon>Aspergillaceae</taxon>
        <taxon>Penicilliopsis</taxon>
    </lineage>
</organism>
<feature type="transmembrane region" description="Helical" evidence="5">
    <location>
        <begin position="6"/>
        <end position="23"/>
    </location>
</feature>
<dbReference type="AlphaFoldDB" id="A0A1L9SCQ3"/>
<dbReference type="GO" id="GO:0016020">
    <property type="term" value="C:membrane"/>
    <property type="evidence" value="ECO:0007669"/>
    <property type="project" value="UniProtKB-SubCell"/>
</dbReference>
<dbReference type="GeneID" id="34609961"/>
<proteinExistence type="predicted"/>
<dbReference type="Pfam" id="PF14378">
    <property type="entry name" value="PAP2_3"/>
    <property type="match status" value="1"/>
</dbReference>
<dbReference type="EMBL" id="KV878346">
    <property type="protein sequence ID" value="OJJ44898.1"/>
    <property type="molecule type" value="Genomic_DNA"/>
</dbReference>
<dbReference type="RefSeq" id="XP_022579408.1">
    <property type="nucleotide sequence ID" value="XM_022723496.1"/>
</dbReference>
<evidence type="ECO:0000256" key="5">
    <source>
        <dbReference type="SAM" id="Phobius"/>
    </source>
</evidence>
<dbReference type="InterPro" id="IPR052185">
    <property type="entry name" value="IPC_Synthase-Related"/>
</dbReference>
<feature type="transmembrane region" description="Helical" evidence="5">
    <location>
        <begin position="148"/>
        <end position="174"/>
    </location>
</feature>
<comment type="subcellular location">
    <subcellularLocation>
        <location evidence="1">Membrane</location>
        <topology evidence="1">Multi-pass membrane protein</topology>
    </subcellularLocation>
</comment>
<evidence type="ECO:0000259" key="6">
    <source>
        <dbReference type="Pfam" id="PF14378"/>
    </source>
</evidence>
<dbReference type="CDD" id="cd03386">
    <property type="entry name" value="PAP2_Aur1_like"/>
    <property type="match status" value="1"/>
</dbReference>
<dbReference type="OrthoDB" id="2566866at2759"/>
<dbReference type="PANTHER" id="PTHR31310">
    <property type="match status" value="1"/>
</dbReference>
<keyword evidence="3 5" id="KW-1133">Transmembrane helix</keyword>
<keyword evidence="2 5" id="KW-0812">Transmembrane</keyword>
<dbReference type="Proteomes" id="UP000184188">
    <property type="component" value="Unassembled WGS sequence"/>
</dbReference>
<dbReference type="InterPro" id="IPR026841">
    <property type="entry name" value="Aur1/Ipt1"/>
</dbReference>
<reference evidence="8" key="1">
    <citation type="journal article" date="2017" name="Genome Biol.">
        <title>Comparative genomics reveals high biological diversity and specific adaptations in the industrially and medically important fungal genus Aspergillus.</title>
        <authorList>
            <person name="de Vries R.P."/>
            <person name="Riley R."/>
            <person name="Wiebenga A."/>
            <person name="Aguilar-Osorio G."/>
            <person name="Amillis S."/>
            <person name="Uchima C.A."/>
            <person name="Anderluh G."/>
            <person name="Asadollahi M."/>
            <person name="Askin M."/>
            <person name="Barry K."/>
            <person name="Battaglia E."/>
            <person name="Bayram O."/>
            <person name="Benocci T."/>
            <person name="Braus-Stromeyer S.A."/>
            <person name="Caldana C."/>
            <person name="Canovas D."/>
            <person name="Cerqueira G.C."/>
            <person name="Chen F."/>
            <person name="Chen W."/>
            <person name="Choi C."/>
            <person name="Clum A."/>
            <person name="Dos Santos R.A."/>
            <person name="Damasio A.R."/>
            <person name="Diallinas G."/>
            <person name="Emri T."/>
            <person name="Fekete E."/>
            <person name="Flipphi M."/>
            <person name="Freyberg S."/>
            <person name="Gallo A."/>
            <person name="Gournas C."/>
            <person name="Habgood R."/>
            <person name="Hainaut M."/>
            <person name="Harispe M.L."/>
            <person name="Henrissat B."/>
            <person name="Hilden K.S."/>
            <person name="Hope R."/>
            <person name="Hossain A."/>
            <person name="Karabika E."/>
            <person name="Karaffa L."/>
            <person name="Karanyi Z."/>
            <person name="Krasevec N."/>
            <person name="Kuo A."/>
            <person name="Kusch H."/>
            <person name="LaButti K."/>
            <person name="Lagendijk E.L."/>
            <person name="Lapidus A."/>
            <person name="Levasseur A."/>
            <person name="Lindquist E."/>
            <person name="Lipzen A."/>
            <person name="Logrieco A.F."/>
            <person name="MacCabe A."/>
            <person name="Maekelae M.R."/>
            <person name="Malavazi I."/>
            <person name="Melin P."/>
            <person name="Meyer V."/>
            <person name="Mielnichuk N."/>
            <person name="Miskei M."/>
            <person name="Molnar A.P."/>
            <person name="Mule G."/>
            <person name="Ngan C.Y."/>
            <person name="Orejas M."/>
            <person name="Orosz E."/>
            <person name="Ouedraogo J.P."/>
            <person name="Overkamp K.M."/>
            <person name="Park H.-S."/>
            <person name="Perrone G."/>
            <person name="Piumi F."/>
            <person name="Punt P.J."/>
            <person name="Ram A.F."/>
            <person name="Ramon A."/>
            <person name="Rauscher S."/>
            <person name="Record E."/>
            <person name="Riano-Pachon D.M."/>
            <person name="Robert V."/>
            <person name="Roehrig J."/>
            <person name="Ruller R."/>
            <person name="Salamov A."/>
            <person name="Salih N.S."/>
            <person name="Samson R.A."/>
            <person name="Sandor E."/>
            <person name="Sanguinetti M."/>
            <person name="Schuetze T."/>
            <person name="Sepcic K."/>
            <person name="Shelest E."/>
            <person name="Sherlock G."/>
            <person name="Sophianopoulou V."/>
            <person name="Squina F.M."/>
            <person name="Sun H."/>
            <person name="Susca A."/>
            <person name="Todd R.B."/>
            <person name="Tsang A."/>
            <person name="Unkles S.E."/>
            <person name="van de Wiele N."/>
            <person name="van Rossen-Uffink D."/>
            <person name="Oliveira J.V."/>
            <person name="Vesth T.C."/>
            <person name="Visser J."/>
            <person name="Yu J.-H."/>
            <person name="Zhou M."/>
            <person name="Andersen M.R."/>
            <person name="Archer D.B."/>
            <person name="Baker S.E."/>
            <person name="Benoit I."/>
            <person name="Brakhage A.A."/>
            <person name="Braus G.H."/>
            <person name="Fischer R."/>
            <person name="Frisvad J.C."/>
            <person name="Goldman G.H."/>
            <person name="Houbraken J."/>
            <person name="Oakley B."/>
            <person name="Pocsi I."/>
            <person name="Scazzocchio C."/>
            <person name="Seiboth B."/>
            <person name="vanKuyk P.A."/>
            <person name="Wortman J."/>
            <person name="Dyer P.S."/>
            <person name="Grigoriev I.V."/>
        </authorList>
    </citation>
    <scope>NUCLEOTIDE SEQUENCE [LARGE SCALE GENOMIC DNA]</scope>
    <source>
        <strain evidence="8">CBS 506.65</strain>
    </source>
</reference>
<dbReference type="VEuPathDB" id="FungiDB:ASPZODRAFT_134312"/>
<name>A0A1L9SCQ3_9EURO</name>
<feature type="transmembrane region" description="Helical" evidence="5">
    <location>
        <begin position="271"/>
        <end position="289"/>
    </location>
</feature>